<dbReference type="Proteomes" id="UP000613580">
    <property type="component" value="Unassembled WGS sequence"/>
</dbReference>
<reference evidence="1" key="1">
    <citation type="submission" date="2020-05" db="EMBL/GenBank/DDBJ databases">
        <title>Mycena genomes resolve the evolution of fungal bioluminescence.</title>
        <authorList>
            <person name="Tsai I.J."/>
        </authorList>
    </citation>
    <scope>NUCLEOTIDE SEQUENCE</scope>
    <source>
        <strain evidence="1">110903Hualien_Pintung</strain>
    </source>
</reference>
<name>A0A8H6W4I4_MYCCL</name>
<dbReference type="EMBL" id="JACAZE010000010">
    <property type="protein sequence ID" value="KAF7305414.1"/>
    <property type="molecule type" value="Genomic_DNA"/>
</dbReference>
<organism evidence="1 2">
    <name type="scientific">Mycena chlorophos</name>
    <name type="common">Agaric fungus</name>
    <name type="synonym">Agaricus chlorophos</name>
    <dbReference type="NCBI Taxonomy" id="658473"/>
    <lineage>
        <taxon>Eukaryota</taxon>
        <taxon>Fungi</taxon>
        <taxon>Dikarya</taxon>
        <taxon>Basidiomycota</taxon>
        <taxon>Agaricomycotina</taxon>
        <taxon>Agaricomycetes</taxon>
        <taxon>Agaricomycetidae</taxon>
        <taxon>Agaricales</taxon>
        <taxon>Marasmiineae</taxon>
        <taxon>Mycenaceae</taxon>
        <taxon>Mycena</taxon>
    </lineage>
</organism>
<evidence type="ECO:0000313" key="1">
    <source>
        <dbReference type="EMBL" id="KAF7305414.1"/>
    </source>
</evidence>
<dbReference type="InterPro" id="IPR011990">
    <property type="entry name" value="TPR-like_helical_dom_sf"/>
</dbReference>
<evidence type="ECO:0000313" key="2">
    <source>
        <dbReference type="Proteomes" id="UP000613580"/>
    </source>
</evidence>
<dbReference type="OrthoDB" id="2880862at2759"/>
<protein>
    <submittedName>
        <fullName evidence="1">MYND-type domain-containing protein</fullName>
    </submittedName>
</protein>
<sequence length="354" mass="40490">MWSEDEQELDPNLQRAEELLKKKKYKEAIPLLLEPLKGDDPWIFDTCREMSRMLPNDMALAYLLVAEKRGKEQVKKLVAPDCFEDGCKYGAPDFWGILDTRPYMRVLCRIAKIYIEEKRWSDAADVITEMLRLCSSDNQGIRYWFPAVLIHAGRTADALYFTQSWLEANRNGTPKGKPLKFAPPRLTPMSSKLLKRVGEWVNVQFVHSAALATFMLDGDSELARQYLHLAVQYPAVLIKVLGKFRERTVGDTNPYRTSDGRADGRDHLWLAQDLWMQVPVWNWANNDLVVKEHALRLCGAPTCRKKEQHVGQWNKCAGCKDVSLLNGIVARNAKKNIGWLTGLAAKKSNSKRRT</sequence>
<dbReference type="SUPFAM" id="SSF48452">
    <property type="entry name" value="TPR-like"/>
    <property type="match status" value="1"/>
</dbReference>
<accession>A0A8H6W4I4</accession>
<dbReference type="AlphaFoldDB" id="A0A8H6W4I4"/>
<comment type="caution">
    <text evidence="1">The sequence shown here is derived from an EMBL/GenBank/DDBJ whole genome shotgun (WGS) entry which is preliminary data.</text>
</comment>
<proteinExistence type="predicted"/>
<gene>
    <name evidence="1" type="ORF">HMN09_00793800</name>
</gene>
<keyword evidence="2" id="KW-1185">Reference proteome</keyword>